<comment type="caution">
    <text evidence="2">The sequence shown here is derived from an EMBL/GenBank/DDBJ whole genome shotgun (WGS) entry which is preliminary data.</text>
</comment>
<sequence length="351" mass="36227">MKIRRLASWAAAALLATGGTIFLAQPAAAAVPDRFGFALWSGGVVSQAQPAGTTVVPGIPGRWTVTFPGQGIAGGVVHVTAVHDALTFPPGRWCQAEAWGNVAGNEVVRVACYRPGGFLDAQPGFSVQFARSSGVAPPGFYGYIDSTPAGAIIDQYNSLGFANNVIHAGVGAYSVSFIGLGTPGPQDGSLQVTAANPAVGARCKVASFNSSANGQFARIYCFNSAGAWADTRFTVTYQFRRSLYGPAFPPGRFGYVWNVPPLGGPSTVFNSTGGAVGFAAGPPIWTIAWANLYTTAPSNTQVTAFGTTSDFCGLHKPWGPSGTTLIANVNCFTNAGVPVSSGFFASHSSRI</sequence>
<dbReference type="Proteomes" id="UP000612899">
    <property type="component" value="Unassembled WGS sequence"/>
</dbReference>
<evidence type="ECO:0000313" key="2">
    <source>
        <dbReference type="EMBL" id="GIH03347.1"/>
    </source>
</evidence>
<proteinExistence type="predicted"/>
<dbReference type="RefSeq" id="WP_203907266.1">
    <property type="nucleotide sequence ID" value="NZ_BONY01000007.1"/>
</dbReference>
<reference evidence="2" key="1">
    <citation type="submission" date="2021-01" db="EMBL/GenBank/DDBJ databases">
        <title>Whole genome shotgun sequence of Rhizocola hellebori NBRC 109834.</title>
        <authorList>
            <person name="Komaki H."/>
            <person name="Tamura T."/>
        </authorList>
    </citation>
    <scope>NUCLEOTIDE SEQUENCE</scope>
    <source>
        <strain evidence="2">NBRC 109834</strain>
    </source>
</reference>
<feature type="signal peptide" evidence="1">
    <location>
        <begin position="1"/>
        <end position="29"/>
    </location>
</feature>
<keyword evidence="3" id="KW-1185">Reference proteome</keyword>
<dbReference type="AlphaFoldDB" id="A0A8J3Q4J6"/>
<keyword evidence="1" id="KW-0732">Signal</keyword>
<name>A0A8J3Q4J6_9ACTN</name>
<gene>
    <name evidence="2" type="ORF">Rhe02_14140</name>
</gene>
<protein>
    <submittedName>
        <fullName evidence="2">Uncharacterized protein</fullName>
    </submittedName>
</protein>
<dbReference type="EMBL" id="BONY01000007">
    <property type="protein sequence ID" value="GIH03347.1"/>
    <property type="molecule type" value="Genomic_DNA"/>
</dbReference>
<evidence type="ECO:0000256" key="1">
    <source>
        <dbReference type="SAM" id="SignalP"/>
    </source>
</evidence>
<feature type="chain" id="PRO_5035214572" evidence="1">
    <location>
        <begin position="30"/>
        <end position="351"/>
    </location>
</feature>
<organism evidence="2 3">
    <name type="scientific">Rhizocola hellebori</name>
    <dbReference type="NCBI Taxonomy" id="1392758"/>
    <lineage>
        <taxon>Bacteria</taxon>
        <taxon>Bacillati</taxon>
        <taxon>Actinomycetota</taxon>
        <taxon>Actinomycetes</taxon>
        <taxon>Micromonosporales</taxon>
        <taxon>Micromonosporaceae</taxon>
        <taxon>Rhizocola</taxon>
    </lineage>
</organism>
<evidence type="ECO:0000313" key="3">
    <source>
        <dbReference type="Proteomes" id="UP000612899"/>
    </source>
</evidence>
<accession>A0A8J3Q4J6</accession>